<comment type="caution">
    <text evidence="9">The sequence shown here is derived from an EMBL/GenBank/DDBJ whole genome shotgun (WGS) entry which is preliminary data.</text>
</comment>
<protein>
    <recommendedName>
        <fullName evidence="7">Sugar phosphate phosphatase</fullName>
        <ecNumber evidence="7">3.1.3.-</ecNumber>
    </recommendedName>
</protein>
<evidence type="ECO:0000256" key="3">
    <source>
        <dbReference type="ARBA" id="ARBA00022723"/>
    </source>
</evidence>
<accession>A0A9N8WK62</accession>
<dbReference type="SUPFAM" id="SSF111321">
    <property type="entry name" value="AF1104-like"/>
    <property type="match status" value="1"/>
</dbReference>
<comment type="catalytic activity">
    <reaction evidence="6 7">
        <text>beta-D-fructose 6-phosphate = dihydroxyacetone + D-glyceraldehyde 3-phosphate</text>
        <dbReference type="Rhea" id="RHEA:28002"/>
        <dbReference type="ChEBI" id="CHEBI:16016"/>
        <dbReference type="ChEBI" id="CHEBI:57634"/>
        <dbReference type="ChEBI" id="CHEBI:59776"/>
    </reaction>
</comment>
<gene>
    <name evidence="9" type="ORF">POCULU_LOCUS2117</name>
</gene>
<name>A0A9N8WK62_9GLOM</name>
<dbReference type="EC" id="3.1.3.-" evidence="7"/>
<dbReference type="Proteomes" id="UP000789572">
    <property type="component" value="Unassembled WGS sequence"/>
</dbReference>
<evidence type="ECO:0000256" key="1">
    <source>
        <dbReference type="ARBA" id="ARBA00001326"/>
    </source>
</evidence>
<dbReference type="GO" id="GO:0005634">
    <property type="term" value="C:nucleus"/>
    <property type="evidence" value="ECO:0007669"/>
    <property type="project" value="TreeGrafter"/>
</dbReference>
<dbReference type="InterPro" id="IPR002791">
    <property type="entry name" value="ARMT1-like_metal-bd"/>
</dbReference>
<dbReference type="InterPro" id="IPR036075">
    <property type="entry name" value="ARMT-1-like_metal-bd_sf"/>
</dbReference>
<keyword evidence="3 7" id="KW-0479">Metal-binding</keyword>
<organism evidence="9 10">
    <name type="scientific">Paraglomus occultum</name>
    <dbReference type="NCBI Taxonomy" id="144539"/>
    <lineage>
        <taxon>Eukaryota</taxon>
        <taxon>Fungi</taxon>
        <taxon>Fungi incertae sedis</taxon>
        <taxon>Mucoromycota</taxon>
        <taxon>Glomeromycotina</taxon>
        <taxon>Glomeromycetes</taxon>
        <taxon>Paraglomerales</taxon>
        <taxon>Paraglomeraceae</taxon>
        <taxon>Paraglomus</taxon>
    </lineage>
</organism>
<dbReference type="GO" id="GO:0046872">
    <property type="term" value="F:metal ion binding"/>
    <property type="evidence" value="ECO:0007669"/>
    <property type="project" value="UniProtKB-UniRule"/>
</dbReference>
<dbReference type="Gene3D" id="1.20.930.60">
    <property type="match status" value="1"/>
</dbReference>
<proteinExistence type="inferred from homology"/>
<evidence type="ECO:0000256" key="7">
    <source>
        <dbReference type="RuleBase" id="RU367030"/>
    </source>
</evidence>
<feature type="domain" description="Damage-control phosphatase ARMT1-like metal-binding" evidence="8">
    <location>
        <begin position="27"/>
        <end position="418"/>
    </location>
</feature>
<evidence type="ECO:0000256" key="5">
    <source>
        <dbReference type="ARBA" id="ARBA00023211"/>
    </source>
</evidence>
<dbReference type="InterPro" id="IPR039763">
    <property type="entry name" value="ARMT1"/>
</dbReference>
<comment type="function">
    <text evidence="7">Metal-dependent phosphatase that shows phosphatase activity against several substrates, including fructose-1-phosphate and fructose-6-phosphate. Its preference for fructose-1-phosphate, a strong glycating agent that causes DNA damage rather than a canonical yeast metabolite, suggests a damage-control function in hexose phosphate metabolism.</text>
</comment>
<dbReference type="OrthoDB" id="541375at2759"/>
<dbReference type="Pfam" id="PF01937">
    <property type="entry name" value="ARMT1-like_dom"/>
    <property type="match status" value="1"/>
</dbReference>
<dbReference type="PANTHER" id="PTHR12260">
    <property type="entry name" value="DAMAGE-CONTROL PHOSPHATASE ARMT1"/>
    <property type="match status" value="1"/>
</dbReference>
<evidence type="ECO:0000313" key="10">
    <source>
        <dbReference type="Proteomes" id="UP000789572"/>
    </source>
</evidence>
<comment type="cofactor">
    <cofactor evidence="7">
        <name>Mn(2+)</name>
        <dbReference type="ChEBI" id="CHEBI:29035"/>
    </cofactor>
    <cofactor evidence="7">
        <name>Ni(2+)</name>
        <dbReference type="ChEBI" id="CHEBI:49786"/>
    </cofactor>
</comment>
<evidence type="ECO:0000313" key="9">
    <source>
        <dbReference type="EMBL" id="CAG8491866.1"/>
    </source>
</evidence>
<evidence type="ECO:0000256" key="2">
    <source>
        <dbReference type="ARBA" id="ARBA00009519"/>
    </source>
</evidence>
<dbReference type="GO" id="GO:0006974">
    <property type="term" value="P:DNA damage response"/>
    <property type="evidence" value="ECO:0007669"/>
    <property type="project" value="TreeGrafter"/>
</dbReference>
<keyword evidence="5 7" id="KW-0464">Manganese</keyword>
<evidence type="ECO:0000256" key="6">
    <source>
        <dbReference type="ARBA" id="ARBA00048809"/>
    </source>
</evidence>
<dbReference type="FunFam" id="1.20.930.60:FF:000002">
    <property type="entry name" value="Protein-glutamate O-methyltransferase C1393.13"/>
    <property type="match status" value="1"/>
</dbReference>
<sequence length="442" mass="50554">MSSINPANPPRPALIATDKTGFAYTTTRIRWPVIVTKIIDALFQVCHALDDDEKRTEGKAIISSIGALKYGMERDKPLTPIADDSNPDIATWNNIYNTYFSSSTWYTAPWLFTECYLYRRIYTYFARSTYWNTYDPFCQQKEAAFKASQVAMLALAERIDELISSEGLRLDHRIVFHELVQISLWGNASDLSLLSTLDPRELGKLQSTGAEELEKIEKNILRNDIDLFWHRIKDSKGSRIDFVLDNAGFELYADLIFADWLIQSGYASSVHFHAKPIPWFVSDTTPTDFYNLLSALTSNLLNQPSQSLITKLAQRWQGYVDSNIWIVKADYFWVSPYAYWHLPEQKELFDDIKQAASVVFKGDLNFRKLVYDCKWDFTTPFEEAIGPMATEEGVPSVVTLRTSKADVIVGLPKGTAERLYAVEDDWLYSGKYAIVEFSRGTK</sequence>
<comment type="catalytic activity">
    <reaction evidence="1 7">
        <text>beta-D-fructose 1-phosphate + H2O = D-fructose + phosphate</text>
        <dbReference type="Rhea" id="RHEA:35603"/>
        <dbReference type="ChEBI" id="CHEBI:15377"/>
        <dbReference type="ChEBI" id="CHEBI:37721"/>
        <dbReference type="ChEBI" id="CHEBI:43474"/>
        <dbReference type="ChEBI" id="CHEBI:138881"/>
    </reaction>
</comment>
<keyword evidence="4 7" id="KW-0378">Hydrolase</keyword>
<reference evidence="9" key="1">
    <citation type="submission" date="2021-06" db="EMBL/GenBank/DDBJ databases">
        <authorList>
            <person name="Kallberg Y."/>
            <person name="Tangrot J."/>
            <person name="Rosling A."/>
        </authorList>
    </citation>
    <scope>NUCLEOTIDE SEQUENCE</scope>
    <source>
        <strain evidence="9">IA702</strain>
    </source>
</reference>
<evidence type="ECO:0000256" key="4">
    <source>
        <dbReference type="ARBA" id="ARBA00022801"/>
    </source>
</evidence>
<comment type="similarity">
    <text evidence="2 7">Belongs to the damage-control phosphatase family. Sugar phosphate phosphatase III subfamily.</text>
</comment>
<dbReference type="GO" id="GO:0016791">
    <property type="term" value="F:phosphatase activity"/>
    <property type="evidence" value="ECO:0007669"/>
    <property type="project" value="TreeGrafter"/>
</dbReference>
<dbReference type="PANTHER" id="PTHR12260:SF6">
    <property type="entry name" value="DAMAGE-CONTROL PHOSPHATASE ARMT1"/>
    <property type="match status" value="1"/>
</dbReference>
<keyword evidence="10" id="KW-1185">Reference proteome</keyword>
<dbReference type="Gene3D" id="3.40.50.10880">
    <property type="entry name" value="Uncharacterised protein PF01937, DUF89, domain 3"/>
    <property type="match status" value="1"/>
</dbReference>
<dbReference type="AlphaFoldDB" id="A0A9N8WK62"/>
<comment type="domain">
    <text evidence="7">Subfamily III proteins have a conserved RTxK motif about 40-50 residues from the C-terminus; the threonine may be replaced by serine or cysteine.</text>
</comment>
<dbReference type="EMBL" id="CAJVPJ010000184">
    <property type="protein sequence ID" value="CAG8491866.1"/>
    <property type="molecule type" value="Genomic_DNA"/>
</dbReference>
<evidence type="ECO:0000259" key="8">
    <source>
        <dbReference type="Pfam" id="PF01937"/>
    </source>
</evidence>